<feature type="transmembrane region" description="Helical" evidence="2">
    <location>
        <begin position="83"/>
        <end position="105"/>
    </location>
</feature>
<dbReference type="Gene3D" id="3.40.50.720">
    <property type="entry name" value="NAD(P)-binding Rossmann-like Domain"/>
    <property type="match status" value="2"/>
</dbReference>
<dbReference type="PANTHER" id="PTHR43318">
    <property type="entry name" value="UDP-N-ACETYLGLUCOSAMINE 4,6-DEHYDRATASE"/>
    <property type="match status" value="1"/>
</dbReference>
<protein>
    <submittedName>
        <fullName evidence="4">Capsule biosynthesis protein CapD</fullName>
    </submittedName>
</protein>
<evidence type="ECO:0000256" key="1">
    <source>
        <dbReference type="ARBA" id="ARBA00007430"/>
    </source>
</evidence>
<dbReference type="CDD" id="cd01948">
    <property type="entry name" value="EAL"/>
    <property type="match status" value="1"/>
</dbReference>
<dbReference type="PROSITE" id="PS50883">
    <property type="entry name" value="EAL"/>
    <property type="match status" value="1"/>
</dbReference>
<dbReference type="RefSeq" id="WP_073550263.1">
    <property type="nucleotide sequence ID" value="NZ_CAWMVK010000003.1"/>
</dbReference>
<feature type="domain" description="EAL" evidence="3">
    <location>
        <begin position="656"/>
        <end position="916"/>
    </location>
</feature>
<reference evidence="4 5" key="1">
    <citation type="submission" date="2016-11" db="EMBL/GenBank/DDBJ databases">
        <title>Draft Genome Sequences of Nine Cyanobacterial Strains from Diverse Habitats.</title>
        <authorList>
            <person name="Zhu T."/>
            <person name="Hou S."/>
            <person name="Lu X."/>
            <person name="Hess W.R."/>
        </authorList>
    </citation>
    <scope>NUCLEOTIDE SEQUENCE [LARGE SCALE GENOMIC DNA]</scope>
    <source>
        <strain evidence="4 5">5.2 s.c.1</strain>
    </source>
</reference>
<dbReference type="AlphaFoldDB" id="A0A1U7HND5"/>
<keyword evidence="2" id="KW-0812">Transmembrane</keyword>
<dbReference type="InterPro" id="IPR051203">
    <property type="entry name" value="Polysaccharide_Synthase-Rel"/>
</dbReference>
<dbReference type="Pfam" id="PF13727">
    <property type="entry name" value="CoA_binding_3"/>
    <property type="match status" value="1"/>
</dbReference>
<comment type="caution">
    <text evidence="4">The sequence shown here is derived from an EMBL/GenBank/DDBJ whole genome shotgun (WGS) entry which is preliminary data.</text>
</comment>
<comment type="similarity">
    <text evidence="1">Belongs to the polysaccharide synthase family.</text>
</comment>
<name>A0A1U7HND5_9CHRO</name>
<keyword evidence="2" id="KW-1133">Transmembrane helix</keyword>
<evidence type="ECO:0000313" key="5">
    <source>
        <dbReference type="Proteomes" id="UP000185984"/>
    </source>
</evidence>
<dbReference type="Proteomes" id="UP000185984">
    <property type="component" value="Unassembled WGS sequence"/>
</dbReference>
<gene>
    <name evidence="4" type="ORF">NIES1031_14590</name>
</gene>
<dbReference type="EMBL" id="MRCC01000011">
    <property type="protein sequence ID" value="OKH25071.1"/>
    <property type="molecule type" value="Genomic_DNA"/>
</dbReference>
<keyword evidence="5" id="KW-1185">Reference proteome</keyword>
<accession>A0A1U7HND5</accession>
<evidence type="ECO:0000256" key="2">
    <source>
        <dbReference type="SAM" id="Phobius"/>
    </source>
</evidence>
<dbReference type="InterPro" id="IPR035919">
    <property type="entry name" value="EAL_sf"/>
</dbReference>
<dbReference type="SUPFAM" id="SSF51735">
    <property type="entry name" value="NAD(P)-binding Rossmann-fold domains"/>
    <property type="match status" value="2"/>
</dbReference>
<dbReference type="PANTHER" id="PTHR43318:SF1">
    <property type="entry name" value="POLYSACCHARIDE BIOSYNTHESIS PROTEIN EPSC-RELATED"/>
    <property type="match status" value="1"/>
</dbReference>
<dbReference type="Pfam" id="PF00563">
    <property type="entry name" value="EAL"/>
    <property type="match status" value="1"/>
</dbReference>
<dbReference type="InterPro" id="IPR001633">
    <property type="entry name" value="EAL_dom"/>
</dbReference>
<dbReference type="SUPFAM" id="SSF141868">
    <property type="entry name" value="EAL domain-like"/>
    <property type="match status" value="1"/>
</dbReference>
<organism evidence="4 5">
    <name type="scientific">Chroogloeocystis siderophila 5.2 s.c.1</name>
    <dbReference type="NCBI Taxonomy" id="247279"/>
    <lineage>
        <taxon>Bacteria</taxon>
        <taxon>Bacillati</taxon>
        <taxon>Cyanobacteriota</taxon>
        <taxon>Cyanophyceae</taxon>
        <taxon>Oscillatoriophycideae</taxon>
        <taxon>Chroococcales</taxon>
        <taxon>Chroococcaceae</taxon>
        <taxon>Chroogloeocystis</taxon>
    </lineage>
</organism>
<evidence type="ECO:0000313" key="4">
    <source>
        <dbReference type="EMBL" id="OKH25071.1"/>
    </source>
</evidence>
<keyword evidence="2" id="KW-0472">Membrane</keyword>
<dbReference type="OrthoDB" id="9803111at2"/>
<dbReference type="STRING" id="247279.NIES1031_14590"/>
<dbReference type="SMART" id="SM00052">
    <property type="entry name" value="EAL"/>
    <property type="match status" value="1"/>
</dbReference>
<dbReference type="InterPro" id="IPR003869">
    <property type="entry name" value="Polysac_CapD-like"/>
</dbReference>
<dbReference type="CDD" id="cd05237">
    <property type="entry name" value="UDP_invert_4-6DH_SDR_e"/>
    <property type="match status" value="1"/>
</dbReference>
<sequence length="924" mass="103130">MVDALSKVWLRLRNRHFFVADAVIFLLTPALALALRLDKLFVFRVYGTDVLIVTAAFLVVKILLLYQFGFYRRCWRYASIDELIQVVASMAAVLVVQTWLFYVLYYTTDLISNLPRSLPLLDGILSLILVGGIRFSVRALERACQLPKTNQQYERALIVGAGHAGVSLVQTIQHNPKLGLYAVGFVDDDPTKLGLRIRGIRVLGDRHSIPEIIRAFNIERVIIAMPTVSGKVIREIVDRCQSLGVATSTLPSIHEILSGHARVASIRDVKIEDLLRREPIKTNVEAVSHFLNGKRVLITGAGGSIGSEICRQVLQCCPAEILLVGHGENSVFNIQQELQQALETWHRCSTNIPRLTTLIADIRFAARLDYVFEQFKPDIVFHAAAHKHVPLMEANSPEAITNNVVGTKNLLDLALRYNVKHFVMISTDKAVNPTSIMGASKRAAEMLVLKAAQVSKKPFVVVRFGNVLGSRGSVVPTFKRQIAAGGPITITHPDICRYFMTIPEAVQLVLQAAVIGHGGEVFMLNMGEPVKIVDLAKDLIRLSGYEVGKDIDIVYTGLRPGEKLYEELFIPGERYEPTQHEKILSVRNASGIIPENLESMVAALCQAADLNDNQAIVSLLQQLVTEYKPGGSSTTKKSAIARTFRQQNLTQVTSESLQLEKDLKRALMQRELRIHYQPIINLATQEITSFEALLRWQHPQQGLIAPAKFINIAEDTGLIVPIGWWVLRQACQQLQRWQQQFPHTRLGMSVNLSRQQFFQADLSERIAQILADVRLHAGSLRLEIAEHAIVEDDEYTSALMRQLTALGVQLQIDNIGVGYSFLSLLLQLPQLLQNKKISRLKLDRTLVSCDDSETAEIMQTITAIAQDLHINVTATGVETTQQLARVKALNCEYAQGYLFSKPLESQAIHSLLTTRFRATFAELI</sequence>
<feature type="transmembrane region" description="Helical" evidence="2">
    <location>
        <begin position="50"/>
        <end position="71"/>
    </location>
</feature>
<dbReference type="InterPro" id="IPR036291">
    <property type="entry name" value="NAD(P)-bd_dom_sf"/>
</dbReference>
<dbReference type="Gene3D" id="3.20.20.450">
    <property type="entry name" value="EAL domain"/>
    <property type="match status" value="1"/>
</dbReference>
<dbReference type="Pfam" id="PF02719">
    <property type="entry name" value="Polysacc_synt_2"/>
    <property type="match status" value="1"/>
</dbReference>
<proteinExistence type="inferred from homology"/>
<evidence type="ECO:0000259" key="3">
    <source>
        <dbReference type="PROSITE" id="PS50883"/>
    </source>
</evidence>